<dbReference type="PANTHER" id="PTHR33778">
    <property type="entry name" value="PROTEIN MGTC"/>
    <property type="match status" value="1"/>
</dbReference>
<keyword evidence="3" id="KW-1003">Cell membrane</keyword>
<dbReference type="Proteomes" id="UP000664414">
    <property type="component" value="Unassembled WGS sequence"/>
</dbReference>
<keyword evidence="7" id="KW-0997">Cell inner membrane</keyword>
<feature type="transmembrane region" description="Helical" evidence="7">
    <location>
        <begin position="39"/>
        <end position="60"/>
    </location>
</feature>
<feature type="transmembrane region" description="Helical" evidence="7">
    <location>
        <begin position="88"/>
        <end position="106"/>
    </location>
</feature>
<comment type="caution">
    <text evidence="9">The sequence shown here is derived from an EMBL/GenBank/DDBJ whole genome shotgun (WGS) entry which is preliminary data.</text>
</comment>
<comment type="subcellular location">
    <subcellularLocation>
        <location evidence="7">Cell inner membrane</location>
        <topology evidence="7">Multi-pass membrane protein</topology>
    </subcellularLocation>
    <subcellularLocation>
        <location evidence="1">Cell membrane</location>
        <topology evidence="1">Multi-pass membrane protein</topology>
    </subcellularLocation>
</comment>
<feature type="transmembrane region" description="Helical" evidence="7">
    <location>
        <begin position="66"/>
        <end position="83"/>
    </location>
</feature>
<feature type="transmembrane region" description="Helical" evidence="7">
    <location>
        <begin position="6"/>
        <end position="27"/>
    </location>
</feature>
<keyword evidence="6 7" id="KW-0472">Membrane</keyword>
<gene>
    <name evidence="9" type="ORF">J0H12_06510</name>
</gene>
<evidence type="ECO:0000256" key="2">
    <source>
        <dbReference type="ARBA" id="ARBA00009298"/>
    </source>
</evidence>
<dbReference type="EMBL" id="JAFKGL010000027">
    <property type="protein sequence ID" value="MBN9413554.1"/>
    <property type="molecule type" value="Genomic_DNA"/>
</dbReference>
<dbReference type="Pfam" id="PF02308">
    <property type="entry name" value="MgtC"/>
    <property type="match status" value="1"/>
</dbReference>
<protein>
    <recommendedName>
        <fullName evidence="7">Protein MgtC</fullName>
    </recommendedName>
</protein>
<dbReference type="InterPro" id="IPR003416">
    <property type="entry name" value="MgtC/SapB/SrpB/YhiD_fam"/>
</dbReference>
<feature type="transmembrane region" description="Helical" evidence="7">
    <location>
        <begin position="112"/>
        <end position="132"/>
    </location>
</feature>
<evidence type="ECO:0000256" key="3">
    <source>
        <dbReference type="ARBA" id="ARBA00022475"/>
    </source>
</evidence>
<dbReference type="PRINTS" id="PR01837">
    <property type="entry name" value="MGTCSAPBPROT"/>
</dbReference>
<feature type="domain" description="MgtC/SapB/SrpB/YhiD N-terminal" evidence="8">
    <location>
        <begin position="15"/>
        <end position="129"/>
    </location>
</feature>
<dbReference type="AlphaFoldDB" id="A0A8J7PXK9"/>
<keyword evidence="4 7" id="KW-0812">Transmembrane</keyword>
<name>A0A8J7PXK9_9PROT</name>
<organism evidence="9 10">
    <name type="scientific">Candidatus Paracaedimonas acanthamoebae</name>
    <dbReference type="NCBI Taxonomy" id="244581"/>
    <lineage>
        <taxon>Bacteria</taxon>
        <taxon>Pseudomonadati</taxon>
        <taxon>Pseudomonadota</taxon>
        <taxon>Alphaproteobacteria</taxon>
        <taxon>Holosporales</taxon>
        <taxon>Caedimonadaceae</taxon>
        <taxon>Candidatus Paracaedimonas</taxon>
    </lineage>
</organism>
<proteinExistence type="inferred from homology"/>
<evidence type="ECO:0000256" key="6">
    <source>
        <dbReference type="ARBA" id="ARBA00023136"/>
    </source>
</evidence>
<evidence type="ECO:0000256" key="1">
    <source>
        <dbReference type="ARBA" id="ARBA00004651"/>
    </source>
</evidence>
<comment type="similarity">
    <text evidence="2 7">Belongs to the MgtC/SapB family.</text>
</comment>
<accession>A0A8J7PXK9</accession>
<evidence type="ECO:0000256" key="4">
    <source>
        <dbReference type="ARBA" id="ARBA00022692"/>
    </source>
</evidence>
<evidence type="ECO:0000256" key="7">
    <source>
        <dbReference type="RuleBase" id="RU365041"/>
    </source>
</evidence>
<dbReference type="GO" id="GO:0005886">
    <property type="term" value="C:plasma membrane"/>
    <property type="evidence" value="ECO:0007669"/>
    <property type="project" value="UniProtKB-SubCell"/>
</dbReference>
<sequence length="148" mass="16196">MEIDWQLELHLCIKIIIAFFLGALIGFEREYKGHEAGIRTFGFIALGSCIFSLASFYVGSGDPGRIAAQIVSGVSFMGIGLIFRDQGFIRGLTTAATLWCTAAIGMTIAFDMFIIGILSTIVIVVFLSIPHLKHWKGLKVRKKPADLS</sequence>
<evidence type="ECO:0000313" key="10">
    <source>
        <dbReference type="Proteomes" id="UP000664414"/>
    </source>
</evidence>
<keyword evidence="5 7" id="KW-1133">Transmembrane helix</keyword>
<dbReference type="InterPro" id="IPR049177">
    <property type="entry name" value="MgtC_SapB_SrpB_YhiD_N"/>
</dbReference>
<evidence type="ECO:0000259" key="8">
    <source>
        <dbReference type="Pfam" id="PF02308"/>
    </source>
</evidence>
<reference evidence="9" key="1">
    <citation type="submission" date="2021-02" db="EMBL/GenBank/DDBJ databases">
        <title>Thiocyanate and organic carbon inputs drive convergent selection for specific autotrophic Afipia and Thiobacillus strains within complex microbiomes.</title>
        <authorList>
            <person name="Huddy R.J."/>
            <person name="Sachdeva R."/>
            <person name="Kadzinga F."/>
            <person name="Kantor R.S."/>
            <person name="Harrison S.T.L."/>
            <person name="Banfield J.F."/>
        </authorList>
    </citation>
    <scope>NUCLEOTIDE SEQUENCE</scope>
    <source>
        <strain evidence="9">SCN18_10_11_15_R4_P_38_20</strain>
    </source>
</reference>
<evidence type="ECO:0000256" key="5">
    <source>
        <dbReference type="ARBA" id="ARBA00022989"/>
    </source>
</evidence>
<evidence type="ECO:0000313" key="9">
    <source>
        <dbReference type="EMBL" id="MBN9413554.1"/>
    </source>
</evidence>
<dbReference type="PANTHER" id="PTHR33778:SF1">
    <property type="entry name" value="MAGNESIUM TRANSPORTER YHID-RELATED"/>
    <property type="match status" value="1"/>
</dbReference>